<keyword evidence="3" id="KW-1185">Reference proteome</keyword>
<accession>A0A6G9LSF2</accession>
<sequence>MWELGLGEGVVLWEVDRFRYWSGVYDGWILCEMLRNYGFEVDFFWEIAANSWIAILTGKMGGLLPRGLAAKFPNSRFFEHGLKLFYSENRLHNPNRKNLSRTLPIFKTNKINGNLVIWNSLVFESLAALSLYITRQVSDSAQLAAGSPETSVLPIHGQRQHHGGLSGKVQNRTSGTGNLATEQNRSPGHIPNIRFNIQSKHSPPPSPATSQSDPHPPAYRPYNIL</sequence>
<dbReference type="EMBL" id="MT119378">
    <property type="protein sequence ID" value="QIQ67909.1"/>
    <property type="molecule type" value="Genomic_DNA"/>
</dbReference>
<proteinExistence type="predicted"/>
<name>A0A6G9LSF2_9CAUD</name>
<reference evidence="3" key="1">
    <citation type="submission" date="2020-02" db="EMBL/GenBank/DDBJ databases">
        <authorList>
            <person name="Olsen N.S."/>
            <person name="Forero-Junco L."/>
            <person name="Kot W."/>
            <person name="Hansen L.H."/>
        </authorList>
    </citation>
    <scope>NUCLEOTIDE SEQUENCE [LARGE SCALE GENOMIC DNA]</scope>
</reference>
<organism evidence="2 3">
    <name type="scientific">Pseudomonas phage datas</name>
    <dbReference type="NCBI Taxonomy" id="2719601"/>
    <lineage>
        <taxon>Viruses</taxon>
        <taxon>Duplodnaviria</taxon>
        <taxon>Heunggongvirae</taxon>
        <taxon>Uroviricota</taxon>
        <taxon>Caudoviricetes</taxon>
        <taxon>Lindbergviridae</taxon>
        <taxon>Pbunavirus</taxon>
        <taxon>Pbunavirus datas</taxon>
    </lineage>
</organism>
<feature type="compositionally biased region" description="Polar residues" evidence="1">
    <location>
        <begin position="168"/>
        <end position="186"/>
    </location>
</feature>
<evidence type="ECO:0000313" key="3">
    <source>
        <dbReference type="Proteomes" id="UP000502966"/>
    </source>
</evidence>
<dbReference type="Proteomes" id="UP000502966">
    <property type="component" value="Segment"/>
</dbReference>
<feature type="region of interest" description="Disordered" evidence="1">
    <location>
        <begin position="153"/>
        <end position="225"/>
    </location>
</feature>
<evidence type="ECO:0000256" key="1">
    <source>
        <dbReference type="SAM" id="MobiDB-lite"/>
    </source>
</evidence>
<gene>
    <name evidence="2" type="ORF">datas_70</name>
</gene>
<evidence type="ECO:0000313" key="2">
    <source>
        <dbReference type="EMBL" id="QIQ67909.1"/>
    </source>
</evidence>
<protein>
    <submittedName>
        <fullName evidence="2">Uncharacterized protein</fullName>
    </submittedName>
</protein>